<name>F2NAU8_CORGP</name>
<dbReference type="Proteomes" id="UP000006851">
    <property type="component" value="Chromosome"/>
</dbReference>
<proteinExistence type="predicted"/>
<keyword evidence="3" id="KW-0378">Hydrolase</keyword>
<keyword evidence="4" id="KW-0961">Cell wall biogenesis/degradation</keyword>
<organism evidence="6 7">
    <name type="scientific">Coriobacterium glomerans (strain ATCC 49209 / DSM 20642 / JCM 10262 / PW2)</name>
    <dbReference type="NCBI Taxonomy" id="700015"/>
    <lineage>
        <taxon>Bacteria</taxon>
        <taxon>Bacillati</taxon>
        <taxon>Actinomycetota</taxon>
        <taxon>Coriobacteriia</taxon>
        <taxon>Coriobacteriales</taxon>
        <taxon>Coriobacteriaceae</taxon>
        <taxon>Coriobacterium</taxon>
    </lineage>
</organism>
<sequence length="180" mass="19650">MRTSFAHGPKPAEFQRYIVLHDTEGTGDADSVINWWDASGHGVAAHFVVNRDGSVVQCVALDNIAHHAGYGDTGHNDFYGTCDESRDDKVGADQIGGWARDYGMNSYSVGIELVHVGGSGPYPEAQLDALDNLIAYIDAYYGSESTIIDHKAWRTGNSDTSPEFASFLANYQSHRRHAVQ</sequence>
<dbReference type="STRING" id="700015.Corgl_1527"/>
<dbReference type="eggNOG" id="COG3023">
    <property type="taxonomic scope" value="Bacteria"/>
</dbReference>
<dbReference type="SUPFAM" id="SSF55846">
    <property type="entry name" value="N-acetylmuramoyl-L-alanine amidase-like"/>
    <property type="match status" value="1"/>
</dbReference>
<reference evidence="7" key="1">
    <citation type="journal article" date="2013" name="Stand. Genomic Sci.">
        <title>Complete genome sequence of Coriobacterium glomerans type strain (PW2(T)) from the midgut of Pyrrhocoris apterus L. (red soldier bug).</title>
        <authorList>
            <person name="Stackebrandt E."/>
            <person name="Zeytun A."/>
            <person name="Lapidus A."/>
            <person name="Nolan M."/>
            <person name="Lucas S."/>
            <person name="Hammon N."/>
            <person name="Deshpande S."/>
            <person name="Cheng J.F."/>
            <person name="Tapia R."/>
            <person name="Goodwin L.A."/>
            <person name="Pitluck S."/>
            <person name="Liolios K."/>
            <person name="Pagani I."/>
            <person name="Ivanova N."/>
            <person name="Mavromatis K."/>
            <person name="Mikhailova N."/>
            <person name="Huntemann M."/>
            <person name="Pati A."/>
            <person name="Chen A."/>
            <person name="Palaniappan K."/>
            <person name="Chang Y.J."/>
            <person name="Land M."/>
            <person name="Hauser L."/>
            <person name="Rohde M."/>
            <person name="Pukall R."/>
            <person name="Goker M."/>
            <person name="Detter J.C."/>
            <person name="Woyke T."/>
            <person name="Bristow J."/>
            <person name="Eisen J.A."/>
            <person name="Markowitz V."/>
            <person name="Hugenholtz P."/>
            <person name="Kyrpides N.C."/>
            <person name="Klenk H.P."/>
        </authorList>
    </citation>
    <scope>NUCLEOTIDE SEQUENCE</scope>
    <source>
        <strain evidence="7">ATCC 49209 / DSM 20642 / JCM 10262 / PW2</strain>
    </source>
</reference>
<comment type="catalytic activity">
    <reaction evidence="1">
        <text>Hydrolyzes the link between N-acetylmuramoyl residues and L-amino acid residues in certain cell-wall glycopeptides.</text>
        <dbReference type="EC" id="3.5.1.28"/>
    </reaction>
</comment>
<dbReference type="InterPro" id="IPR002502">
    <property type="entry name" value="Amidase_domain"/>
</dbReference>
<evidence type="ECO:0000259" key="5">
    <source>
        <dbReference type="SMART" id="SM00644"/>
    </source>
</evidence>
<dbReference type="InterPro" id="IPR036505">
    <property type="entry name" value="Amidase/PGRP_sf"/>
</dbReference>
<dbReference type="HOGENOM" id="CLU_085720_0_0_11"/>
<dbReference type="Pfam" id="PF01510">
    <property type="entry name" value="Amidase_2"/>
    <property type="match status" value="1"/>
</dbReference>
<evidence type="ECO:0000313" key="7">
    <source>
        <dbReference type="Proteomes" id="UP000006851"/>
    </source>
</evidence>
<dbReference type="RefSeq" id="WP_013709368.1">
    <property type="nucleotide sequence ID" value="NC_015389.1"/>
</dbReference>
<feature type="domain" description="N-acetylmuramoyl-L-alanine amidase" evidence="5">
    <location>
        <begin position="4"/>
        <end position="161"/>
    </location>
</feature>
<dbReference type="PANTHER" id="PTHR30417">
    <property type="entry name" value="N-ACETYLMURAMOYL-L-ALANINE AMIDASE AMID"/>
    <property type="match status" value="1"/>
</dbReference>
<dbReference type="GO" id="GO:0009253">
    <property type="term" value="P:peptidoglycan catabolic process"/>
    <property type="evidence" value="ECO:0007669"/>
    <property type="project" value="InterPro"/>
</dbReference>
<dbReference type="EC" id="3.5.1.28" evidence="2"/>
<protein>
    <recommendedName>
        <fullName evidence="2">N-acetylmuramoyl-L-alanine amidase</fullName>
        <ecNumber evidence="2">3.5.1.28</ecNumber>
    </recommendedName>
</protein>
<dbReference type="GO" id="GO:0071555">
    <property type="term" value="P:cell wall organization"/>
    <property type="evidence" value="ECO:0007669"/>
    <property type="project" value="UniProtKB-KW"/>
</dbReference>
<dbReference type="InterPro" id="IPR051206">
    <property type="entry name" value="NAMLAA_amidase_2"/>
</dbReference>
<dbReference type="GO" id="GO:0008745">
    <property type="term" value="F:N-acetylmuramoyl-L-alanine amidase activity"/>
    <property type="evidence" value="ECO:0007669"/>
    <property type="project" value="UniProtKB-EC"/>
</dbReference>
<dbReference type="SMART" id="SM00644">
    <property type="entry name" value="Ami_2"/>
    <property type="match status" value="1"/>
</dbReference>
<evidence type="ECO:0000256" key="2">
    <source>
        <dbReference type="ARBA" id="ARBA00011901"/>
    </source>
</evidence>
<evidence type="ECO:0000313" key="6">
    <source>
        <dbReference type="EMBL" id="AEB07626.1"/>
    </source>
</evidence>
<evidence type="ECO:0000256" key="3">
    <source>
        <dbReference type="ARBA" id="ARBA00022801"/>
    </source>
</evidence>
<evidence type="ECO:0000256" key="4">
    <source>
        <dbReference type="ARBA" id="ARBA00023316"/>
    </source>
</evidence>
<keyword evidence="7" id="KW-1185">Reference proteome</keyword>
<gene>
    <name evidence="6" type="ordered locus">Corgl_1527</name>
</gene>
<dbReference type="AlphaFoldDB" id="F2NAU8"/>
<dbReference type="KEGG" id="cgo:Corgl_1527"/>
<dbReference type="Gene3D" id="3.40.80.10">
    <property type="entry name" value="Peptidoglycan recognition protein-like"/>
    <property type="match status" value="1"/>
</dbReference>
<dbReference type="EMBL" id="CP002628">
    <property type="protein sequence ID" value="AEB07626.1"/>
    <property type="molecule type" value="Genomic_DNA"/>
</dbReference>
<dbReference type="PANTHER" id="PTHR30417:SF1">
    <property type="entry name" value="N-ACETYLMURAMOYL-L-ALANINE AMIDASE AMID"/>
    <property type="match status" value="1"/>
</dbReference>
<evidence type="ECO:0000256" key="1">
    <source>
        <dbReference type="ARBA" id="ARBA00001561"/>
    </source>
</evidence>
<dbReference type="GO" id="GO:0009254">
    <property type="term" value="P:peptidoglycan turnover"/>
    <property type="evidence" value="ECO:0007669"/>
    <property type="project" value="TreeGrafter"/>
</dbReference>
<dbReference type="CDD" id="cd06583">
    <property type="entry name" value="PGRP"/>
    <property type="match status" value="1"/>
</dbReference>
<accession>F2NAU8</accession>